<dbReference type="InterPro" id="IPR006000">
    <property type="entry name" value="Xylulokinase"/>
</dbReference>
<dbReference type="HAMAP" id="MF_02220">
    <property type="entry name" value="XylB"/>
    <property type="match status" value="1"/>
</dbReference>
<evidence type="ECO:0000259" key="12">
    <source>
        <dbReference type="Pfam" id="PF02782"/>
    </source>
</evidence>
<dbReference type="Gene3D" id="3.30.420.40">
    <property type="match status" value="2"/>
</dbReference>
<evidence type="ECO:0000256" key="6">
    <source>
        <dbReference type="ARBA" id="ARBA00022840"/>
    </source>
</evidence>
<evidence type="ECO:0000256" key="3">
    <source>
        <dbReference type="ARBA" id="ARBA00022679"/>
    </source>
</evidence>
<dbReference type="InterPro" id="IPR018484">
    <property type="entry name" value="FGGY_N"/>
</dbReference>
<dbReference type="InterPro" id="IPR018483">
    <property type="entry name" value="Carb_kinase_FGGY_CS"/>
</dbReference>
<dbReference type="InterPro" id="IPR050406">
    <property type="entry name" value="FGGY_Carb_Kinase"/>
</dbReference>
<dbReference type="EMBL" id="JARWAO010000001">
    <property type="protein sequence ID" value="MDR5894946.1"/>
    <property type="molecule type" value="Genomic_DNA"/>
</dbReference>
<dbReference type="InterPro" id="IPR043129">
    <property type="entry name" value="ATPase_NBD"/>
</dbReference>
<evidence type="ECO:0000256" key="8">
    <source>
        <dbReference type="HAMAP-Rule" id="MF_02220"/>
    </source>
</evidence>
<dbReference type="Pfam" id="PF02782">
    <property type="entry name" value="FGGY_C"/>
    <property type="match status" value="1"/>
</dbReference>
<dbReference type="EC" id="2.7.1.17" evidence="8 10"/>
<dbReference type="GO" id="GO:0004856">
    <property type="term" value="F:D-xylulokinase activity"/>
    <property type="evidence" value="ECO:0007669"/>
    <property type="project" value="UniProtKB-EC"/>
</dbReference>
<gene>
    <name evidence="8 10 13" type="primary">xylB</name>
    <name evidence="13" type="ORF">QC825_02505</name>
</gene>
<comment type="caution">
    <text evidence="13">The sequence shown here is derived from an EMBL/GenBank/DDBJ whole genome shotgun (WGS) entry which is preliminary data.</text>
</comment>
<evidence type="ECO:0000256" key="2">
    <source>
        <dbReference type="ARBA" id="ARBA00022629"/>
    </source>
</evidence>
<evidence type="ECO:0000256" key="9">
    <source>
        <dbReference type="RuleBase" id="RU003733"/>
    </source>
</evidence>
<dbReference type="Proteomes" id="UP001269375">
    <property type="component" value="Unassembled WGS sequence"/>
</dbReference>
<dbReference type="SUPFAM" id="SSF53067">
    <property type="entry name" value="Actin-like ATPase domain"/>
    <property type="match status" value="2"/>
</dbReference>
<dbReference type="InterPro" id="IPR018485">
    <property type="entry name" value="FGGY_C"/>
</dbReference>
<keyword evidence="14" id="KW-1185">Reference proteome</keyword>
<evidence type="ECO:0000313" key="14">
    <source>
        <dbReference type="Proteomes" id="UP001269375"/>
    </source>
</evidence>
<name>A0ABU1GSF0_9GAMM</name>
<protein>
    <recommendedName>
        <fullName evidence="8 10">Xylulose kinase</fullName>
        <shortName evidence="8 10">Xylulokinase</shortName>
        <ecNumber evidence="8 10">2.7.1.17</ecNumber>
    </recommendedName>
</protein>
<dbReference type="PIRSF" id="PIRSF000538">
    <property type="entry name" value="GlpK"/>
    <property type="match status" value="1"/>
</dbReference>
<evidence type="ECO:0000256" key="7">
    <source>
        <dbReference type="ARBA" id="ARBA00023277"/>
    </source>
</evidence>
<organism evidence="13 14">
    <name type="scientific">Larsenimonas suaedae</name>
    <dbReference type="NCBI Taxonomy" id="1851019"/>
    <lineage>
        <taxon>Bacteria</taxon>
        <taxon>Pseudomonadati</taxon>
        <taxon>Pseudomonadota</taxon>
        <taxon>Gammaproteobacteria</taxon>
        <taxon>Oceanospirillales</taxon>
        <taxon>Halomonadaceae</taxon>
        <taxon>Larsenimonas</taxon>
    </lineage>
</organism>
<comment type="function">
    <text evidence="8">Catalyzes the phosphorylation of D-xylulose to D-xylulose 5-phosphate.</text>
</comment>
<sequence>MYLGVDCGTQSTKVVVFDSGAGRVIGEGRGAHRLISEAGGRREQDPAWWVEAFEHALAQALSNANIDGRAIRAMGVSGQQHGMVALDKAGVPVYPAKLWNDTEAYRECEALIEQLGGEQGCLDRLGIIPQPGYTAPKLAWLRAHHPDAYRRIDCVLLPHDYLNFYLTGERTAEFGDASGTGYFDTRTREWATDVFERLAPELDAGHVLPRLIEACSPVGRLRPDLAARLGLEPSVLVSSGGGDNMMGAIGTGNITPGALTMSLGTSGTVYGCSDAPVITDNGLAANFCSSHGNWLPLICTMNVTSATEQVRALLGCSLEDFGAALERSPIGAQGVQVLPFFNGERVPRLPDATASFLGLSSNNTTGDNLCRAVMEGATFGLRYGLDLLSAQGLEPSGIRLVGGGAKSPQWRQMVADVMNAPVICPRIGEAAAFGAALQAQWCHLNDQGEPVALSDLCAKAVSLDEAASAAPVRERVEAYEVAYRRYLATLRAQGMI</sequence>
<dbReference type="Pfam" id="PF00370">
    <property type="entry name" value="FGGY_N"/>
    <property type="match status" value="1"/>
</dbReference>
<evidence type="ECO:0000256" key="4">
    <source>
        <dbReference type="ARBA" id="ARBA00022741"/>
    </source>
</evidence>
<dbReference type="NCBIfam" id="TIGR01312">
    <property type="entry name" value="XylB"/>
    <property type="match status" value="1"/>
</dbReference>
<keyword evidence="3 8" id="KW-0808">Transferase</keyword>
<dbReference type="PANTHER" id="PTHR43095:SF5">
    <property type="entry name" value="XYLULOSE KINASE"/>
    <property type="match status" value="1"/>
</dbReference>
<keyword evidence="6 8" id="KW-0067">ATP-binding</keyword>
<keyword evidence="7 8" id="KW-0119">Carbohydrate metabolism</keyword>
<feature type="site" description="Important for activity" evidence="8">
    <location>
        <position position="6"/>
    </location>
</feature>
<comment type="catalytic activity">
    <reaction evidence="8 10">
        <text>D-xylulose + ATP = D-xylulose 5-phosphate + ADP + H(+)</text>
        <dbReference type="Rhea" id="RHEA:10964"/>
        <dbReference type="ChEBI" id="CHEBI:15378"/>
        <dbReference type="ChEBI" id="CHEBI:17140"/>
        <dbReference type="ChEBI" id="CHEBI:30616"/>
        <dbReference type="ChEBI" id="CHEBI:57737"/>
        <dbReference type="ChEBI" id="CHEBI:456216"/>
        <dbReference type="EC" id="2.7.1.17"/>
    </reaction>
</comment>
<evidence type="ECO:0000259" key="11">
    <source>
        <dbReference type="Pfam" id="PF00370"/>
    </source>
</evidence>
<evidence type="ECO:0000256" key="10">
    <source>
        <dbReference type="RuleBase" id="RU364073"/>
    </source>
</evidence>
<dbReference type="PROSITE" id="PS00445">
    <property type="entry name" value="FGGY_KINASES_2"/>
    <property type="match status" value="1"/>
</dbReference>
<comment type="similarity">
    <text evidence="1 8 9">Belongs to the FGGY kinase family.</text>
</comment>
<keyword evidence="2 8" id="KW-0859">Xylose metabolism</keyword>
<feature type="binding site" evidence="8">
    <location>
        <begin position="80"/>
        <end position="81"/>
    </location>
    <ligand>
        <name>substrate</name>
    </ligand>
</feature>
<feature type="domain" description="Carbohydrate kinase FGGY N-terminal" evidence="11">
    <location>
        <begin position="1"/>
        <end position="250"/>
    </location>
</feature>
<reference evidence="13 14" key="1">
    <citation type="submission" date="2023-04" db="EMBL/GenBank/DDBJ databases">
        <title>A long-awaited taxogenomic arrangement of the family Halomonadaceae.</title>
        <authorList>
            <person name="De La Haba R."/>
            <person name="Chuvochina M."/>
            <person name="Wittouck S."/>
            <person name="Arahal D.R."/>
            <person name="Sanchez-Porro C."/>
            <person name="Hugenholtz P."/>
            <person name="Ventosa A."/>
        </authorList>
    </citation>
    <scope>NUCLEOTIDE SEQUENCE [LARGE SCALE GENOMIC DNA]</scope>
    <source>
        <strain evidence="13 14">DSM 22428</strain>
    </source>
</reference>
<evidence type="ECO:0000256" key="5">
    <source>
        <dbReference type="ARBA" id="ARBA00022777"/>
    </source>
</evidence>
<keyword evidence="5 8" id="KW-0418">Kinase</keyword>
<dbReference type="CDD" id="cd07809">
    <property type="entry name" value="ASKHA_NBD_FGGY_BaXK-like"/>
    <property type="match status" value="1"/>
</dbReference>
<accession>A0ABU1GSF0</accession>
<evidence type="ECO:0000256" key="1">
    <source>
        <dbReference type="ARBA" id="ARBA00009156"/>
    </source>
</evidence>
<proteinExistence type="inferred from homology"/>
<keyword evidence="4 8" id="KW-0547">Nucleotide-binding</keyword>
<dbReference type="InterPro" id="IPR000577">
    <property type="entry name" value="Carb_kinase_FGGY"/>
</dbReference>
<dbReference type="RefSeq" id="WP_251592603.1">
    <property type="nucleotide sequence ID" value="NZ_JAMLJI010000002.1"/>
</dbReference>
<evidence type="ECO:0000313" key="13">
    <source>
        <dbReference type="EMBL" id="MDR5894946.1"/>
    </source>
</evidence>
<dbReference type="PANTHER" id="PTHR43095">
    <property type="entry name" value="SUGAR KINASE"/>
    <property type="match status" value="1"/>
</dbReference>
<feature type="active site" description="Proton acceptor" evidence="8">
    <location>
        <position position="243"/>
    </location>
</feature>
<feature type="domain" description="Carbohydrate kinase FGGY C-terminal" evidence="12">
    <location>
        <begin position="260"/>
        <end position="440"/>
    </location>
</feature>